<gene>
    <name evidence="1" type="ORF">MN210_00215</name>
</gene>
<organism evidence="1 2">
    <name type="scientific">Psychrobacter raelei</name>
    <dbReference type="NCBI Taxonomy" id="2565531"/>
    <lineage>
        <taxon>Bacteria</taxon>
        <taxon>Pseudomonadati</taxon>
        <taxon>Pseudomonadota</taxon>
        <taxon>Gammaproteobacteria</taxon>
        <taxon>Moraxellales</taxon>
        <taxon>Moraxellaceae</taxon>
        <taxon>Psychrobacter</taxon>
    </lineage>
</organism>
<dbReference type="KEGG" id="prae:MN210_00215"/>
<evidence type="ECO:0000313" key="1">
    <source>
        <dbReference type="EMBL" id="UNK05430.1"/>
    </source>
</evidence>
<dbReference type="Proteomes" id="UP000829560">
    <property type="component" value="Chromosome"/>
</dbReference>
<evidence type="ECO:0000313" key="2">
    <source>
        <dbReference type="Proteomes" id="UP000829560"/>
    </source>
</evidence>
<reference evidence="1" key="1">
    <citation type="submission" date="2024-03" db="EMBL/GenBank/DDBJ databases">
        <title>Psychrobacter raelis sp. nov. isolated from a dog with peritonitis.</title>
        <authorList>
            <person name="Schiavone A."/>
            <person name="Manzulli V."/>
            <person name="Camarda A."/>
            <person name="Cafiero M.A."/>
            <person name="Vasco I."/>
            <person name="Marino L."/>
            <person name="Pennuzzi G."/>
            <person name="Serrecchia L."/>
            <person name="Galante D."/>
            <person name="Pugliese N."/>
        </authorList>
    </citation>
    <scope>NUCLEOTIDE SEQUENCE</scope>
    <source>
        <strain evidence="1">PraFG1</strain>
    </source>
</reference>
<dbReference type="AlphaFoldDB" id="A0AAT9PDP3"/>
<dbReference type="RefSeq" id="WP_241878830.1">
    <property type="nucleotide sequence ID" value="NZ_CP093310.2"/>
</dbReference>
<sequence>MPLAPSSTLLGRLQSVEPNSQIQSYTLDKTGYMLRLFAPKFAFGSVFDRLGTEAPQQLEATFNPSNVKPQDMIIALVDTYDSAQSSSYRVYAIAPVTCHNDVIKLGRPIFAPDNPGWNRLTEQCGASQEAGILDGFVGEKSQADYLADLQAKYPTCETLDAAFMNNQPSQSSFNPNHKRFWQWFKGFFGS</sequence>
<dbReference type="EMBL" id="CP093310">
    <property type="protein sequence ID" value="UNK05430.1"/>
    <property type="molecule type" value="Genomic_DNA"/>
</dbReference>
<accession>A0AAT9PDP3</accession>
<name>A0AAT9PDP3_9GAMM</name>
<proteinExistence type="predicted"/>
<protein>
    <submittedName>
        <fullName evidence="1">Uncharacterized protein</fullName>
    </submittedName>
</protein>
<keyword evidence="2" id="KW-1185">Reference proteome</keyword>